<dbReference type="InterPro" id="IPR000306">
    <property type="entry name" value="Znf_FYVE"/>
</dbReference>
<dbReference type="Gene3D" id="3.30.1360.220">
    <property type="entry name" value="Domain of unknown function (DUF3480), N-terminal subdomain"/>
    <property type="match status" value="1"/>
</dbReference>
<dbReference type="SMART" id="SM00064">
    <property type="entry name" value="FYVE"/>
    <property type="match status" value="1"/>
</dbReference>
<dbReference type="Proteomes" id="UP000494206">
    <property type="component" value="Unassembled WGS sequence"/>
</dbReference>
<dbReference type="InterPro" id="IPR017455">
    <property type="entry name" value="Znf_FYVE-rel"/>
</dbReference>
<dbReference type="GO" id="GO:0031901">
    <property type="term" value="C:early endosome membrane"/>
    <property type="evidence" value="ECO:0007669"/>
    <property type="project" value="TreeGrafter"/>
</dbReference>
<keyword evidence="3" id="KW-0862">Zinc</keyword>
<dbReference type="PROSITE" id="PS50178">
    <property type="entry name" value="ZF_FYVE"/>
    <property type="match status" value="1"/>
</dbReference>
<keyword evidence="1" id="KW-0479">Metal-binding</keyword>
<dbReference type="OrthoDB" id="5872154at2759"/>
<name>A0A8S1F5M8_9PELO</name>
<dbReference type="SUPFAM" id="SSF57903">
    <property type="entry name" value="FYVE/PHD zinc finger"/>
    <property type="match status" value="1"/>
</dbReference>
<dbReference type="PANTHER" id="PTHR46319">
    <property type="entry name" value="ZINC FINGER FYVE DOMAIN-CONTAINING PROTEIN"/>
    <property type="match status" value="1"/>
</dbReference>
<dbReference type="InterPro" id="IPR013083">
    <property type="entry name" value="Znf_RING/FYVE/PHD"/>
</dbReference>
<sequence>MEDVPDMDDLLDEMEADLVPKNRPKPTPTVSEKYVKVPKVFPNENLNPEMTGAITLNIKKPPPAFVPQPIISKIHFETEKEVKPEEINHPEKLPEVQEETDSEYKEVLAYLNGFEDQKPSPIPETIQDLSLLNHGEHIENSFEIEIEKVAGSIAKQILQAVPEEVVEIVREREDLHKEVICKPVIDKHSEPEFDNDEPKDQIEIFEDEKTTLAEPETDDLNEQIDESKREDDLEVTVVEKCREIDEGDLVPDQSEADVEEPEKINSNESEEVHETAQPESNSAEVKEEATEVSPAISLNSLITEEMCELEQPPYTTQVIQFESQDNSSNLSYELHEETEVHREDNQNERQQLEISLLNSGNDMEGVMEGLEVASSPAQVSNSSDVQIAVVESFDEEDVENRPRFDSIATVHVLNESDSEDSANAHGRERRLTESELQLGKTCPYWIPDADCPLCMLCNAKFTIITRRHHCRACGRVLCGSCCNEKAVLEYLLEPGKKPQPVRVCKPCSNMLTRIQSYEDEELSRRQQSVQGEPSNETRDDHQLPPQQPAVPKGVLKTRQNLHNQDQDASSSTSPPDVNISIGSSSGGVGEVACSNRRSVVFRDGVRPGAPSDEAEAEQRATALKPKKKPRKRSAVVRRIAELRMEDELACALPNEKRKSVLIMRSEDNLMDLISPVKVWEKLKEFNAVNFVLKKNLICVVQAVKVNETEHAFAVSTRGFAQIGLDEIFIAWTMTDEEKARFSSNANGPQDVTEALSFLPLNVLHRISYMYTNSTEMEYAGVRMVSTRFARVNSVPESTHPLPQHILMFRPTVQDFSKFVIPPNPFIVACFLHNDELQWATACPYRLLNRLGLKYGCFPTPIVNKIGRPSMYSLETSGTVLKMFNDFRNWSYQMKYIPGCTAMLTNESTIIRIPTSSLTELKEVIQYNRTMMAWGCEYSAKHDSMLICDQTNDGTYTTQVLARFDGQRTATGACFVILDGGSKVNSLQVSVIEDGVAVRVQTDRLETILDEIQQGIDCVETTKGMEFRIEFYSESDDVTTAFSPKSLIDGRCLMNKYQYGLSLERALTQVLQIQGINHYGIRLSHVFNMRDGRLSPEEEPRIYGMTEIAARECVSMLEPYLASLIASNVMSVAIRLLVAIDQIEYSVSPWNGLDEENMMFKQSLDQLIPLLYNMTDYVANGFEVELVLSIVSTRALPI</sequence>
<dbReference type="Gene3D" id="3.30.40.10">
    <property type="entry name" value="Zinc/RING finger domain, C3HC4 (zinc finger)"/>
    <property type="match status" value="1"/>
</dbReference>
<dbReference type="EMBL" id="CADEPM010000012">
    <property type="protein sequence ID" value="CAB3411141.1"/>
    <property type="molecule type" value="Genomic_DNA"/>
</dbReference>
<comment type="caution">
    <text evidence="7">The sequence shown here is derived from an EMBL/GenBank/DDBJ whole genome shotgun (WGS) entry which is preliminary data.</text>
</comment>
<protein>
    <recommendedName>
        <fullName evidence="6">FYVE-type domain-containing protein</fullName>
    </recommendedName>
</protein>
<feature type="compositionally biased region" description="Polar residues" evidence="5">
    <location>
        <begin position="525"/>
        <end position="534"/>
    </location>
</feature>
<evidence type="ECO:0000256" key="1">
    <source>
        <dbReference type="ARBA" id="ARBA00022723"/>
    </source>
</evidence>
<dbReference type="CDD" id="cd15729">
    <property type="entry name" value="FYVE_endofin"/>
    <property type="match status" value="1"/>
</dbReference>
<feature type="region of interest" description="Disordered" evidence="5">
    <location>
        <begin position="186"/>
        <end position="292"/>
    </location>
</feature>
<evidence type="ECO:0000256" key="3">
    <source>
        <dbReference type="ARBA" id="ARBA00022833"/>
    </source>
</evidence>
<dbReference type="SMART" id="SM01421">
    <property type="entry name" value="DUF3480"/>
    <property type="match status" value="1"/>
</dbReference>
<dbReference type="GO" id="GO:0016197">
    <property type="term" value="P:endosomal transport"/>
    <property type="evidence" value="ECO:0007669"/>
    <property type="project" value="TreeGrafter"/>
</dbReference>
<keyword evidence="2 4" id="KW-0863">Zinc-finger</keyword>
<feature type="region of interest" description="Disordered" evidence="5">
    <location>
        <begin position="518"/>
        <end position="589"/>
    </location>
</feature>
<feature type="region of interest" description="Disordered" evidence="5">
    <location>
        <begin position="604"/>
        <end position="631"/>
    </location>
</feature>
<dbReference type="Pfam" id="PF01363">
    <property type="entry name" value="FYVE"/>
    <property type="match status" value="1"/>
</dbReference>
<feature type="domain" description="FYVE-type" evidence="6">
    <location>
        <begin position="448"/>
        <end position="512"/>
    </location>
</feature>
<dbReference type="PANTHER" id="PTHR46319:SF3">
    <property type="entry name" value="ZINC FINGER FYVE DOMAIN-CONTAINING PROTEIN"/>
    <property type="match status" value="1"/>
</dbReference>
<feature type="compositionally biased region" description="Basic and acidic residues" evidence="5">
    <location>
        <begin position="225"/>
        <end position="244"/>
    </location>
</feature>
<keyword evidence="8" id="KW-1185">Reference proteome</keyword>
<dbReference type="GO" id="GO:0008270">
    <property type="term" value="F:zinc ion binding"/>
    <property type="evidence" value="ECO:0007669"/>
    <property type="project" value="UniProtKB-KW"/>
</dbReference>
<feature type="compositionally biased region" description="Acidic residues" evidence="5">
    <location>
        <begin position="1"/>
        <end position="16"/>
    </location>
</feature>
<evidence type="ECO:0000313" key="7">
    <source>
        <dbReference type="EMBL" id="CAB3411141.1"/>
    </source>
</evidence>
<organism evidence="7 8">
    <name type="scientific">Caenorhabditis bovis</name>
    <dbReference type="NCBI Taxonomy" id="2654633"/>
    <lineage>
        <taxon>Eukaryota</taxon>
        <taxon>Metazoa</taxon>
        <taxon>Ecdysozoa</taxon>
        <taxon>Nematoda</taxon>
        <taxon>Chromadorea</taxon>
        <taxon>Rhabditida</taxon>
        <taxon>Rhabditina</taxon>
        <taxon>Rhabditomorpha</taxon>
        <taxon>Rhabditoidea</taxon>
        <taxon>Rhabditidae</taxon>
        <taxon>Peloderinae</taxon>
        <taxon>Caenorhabditis</taxon>
    </lineage>
</organism>
<evidence type="ECO:0000256" key="2">
    <source>
        <dbReference type="ARBA" id="ARBA00022771"/>
    </source>
</evidence>
<evidence type="ECO:0000259" key="6">
    <source>
        <dbReference type="PROSITE" id="PS50178"/>
    </source>
</evidence>
<dbReference type="FunFam" id="3.30.40.10:FF:000084">
    <property type="entry name" value="Zinc finger, FYVE domain-containing 9b"/>
    <property type="match status" value="1"/>
</dbReference>
<reference evidence="7 8" key="1">
    <citation type="submission" date="2020-04" db="EMBL/GenBank/DDBJ databases">
        <authorList>
            <person name="Laetsch R D."/>
            <person name="Stevens L."/>
            <person name="Kumar S."/>
            <person name="Blaxter L. M."/>
        </authorList>
    </citation>
    <scope>NUCLEOTIDE SEQUENCE [LARGE SCALE GENOMIC DNA]</scope>
</reference>
<dbReference type="Gene3D" id="3.30.500.40">
    <property type="match status" value="1"/>
</dbReference>
<feature type="compositionally biased region" description="Basic and acidic residues" evidence="5">
    <location>
        <begin position="261"/>
        <end position="276"/>
    </location>
</feature>
<feature type="compositionally biased region" description="Polar residues" evidence="5">
    <location>
        <begin position="557"/>
        <end position="575"/>
    </location>
</feature>
<proteinExistence type="predicted"/>
<dbReference type="InterPro" id="IPR011011">
    <property type="entry name" value="Znf_FYVE_PHD"/>
</dbReference>
<evidence type="ECO:0000256" key="4">
    <source>
        <dbReference type="PROSITE-ProRule" id="PRU00091"/>
    </source>
</evidence>
<dbReference type="Pfam" id="PF11979">
    <property type="entry name" value="SARA_C"/>
    <property type="match status" value="1"/>
</dbReference>
<feature type="compositionally biased region" description="Basic and acidic residues" evidence="5">
    <location>
        <begin position="186"/>
        <end position="211"/>
    </location>
</feature>
<accession>A0A8S1F5M8</accession>
<feature type="compositionally biased region" description="Acidic residues" evidence="5">
    <location>
        <begin position="215"/>
        <end position="224"/>
    </location>
</feature>
<gene>
    <name evidence="7" type="ORF">CBOVIS_LOCUS12565</name>
</gene>
<dbReference type="AlphaFoldDB" id="A0A8S1F5M8"/>
<feature type="region of interest" description="Disordered" evidence="5">
    <location>
        <begin position="1"/>
        <end position="30"/>
    </location>
</feature>
<evidence type="ECO:0000256" key="5">
    <source>
        <dbReference type="SAM" id="MobiDB-lite"/>
    </source>
</evidence>
<evidence type="ECO:0000313" key="8">
    <source>
        <dbReference type="Proteomes" id="UP000494206"/>
    </source>
</evidence>
<feature type="compositionally biased region" description="Acidic residues" evidence="5">
    <location>
        <begin position="245"/>
        <end position="260"/>
    </location>
</feature>
<dbReference type="InterPro" id="IPR022557">
    <property type="entry name" value="SARA-like_C"/>
</dbReference>